<proteinExistence type="inferred from homology"/>
<dbReference type="Gene3D" id="3.40.50.720">
    <property type="entry name" value="NAD(P)-binding Rossmann-like Domain"/>
    <property type="match status" value="1"/>
</dbReference>
<evidence type="ECO:0000256" key="6">
    <source>
        <dbReference type="ARBA" id="ARBA00023027"/>
    </source>
</evidence>
<dbReference type="PANTHER" id="PTHR42940:SF8">
    <property type="entry name" value="VACUOLAR PROTEIN SORTING-ASSOCIATED PROTEIN 11"/>
    <property type="match status" value="1"/>
</dbReference>
<dbReference type="Pfam" id="PF08240">
    <property type="entry name" value="ADH_N"/>
    <property type="match status" value="1"/>
</dbReference>
<dbReference type="Proteomes" id="UP000799777">
    <property type="component" value="Unassembled WGS sequence"/>
</dbReference>
<evidence type="ECO:0000256" key="5">
    <source>
        <dbReference type="ARBA" id="ARBA00023002"/>
    </source>
</evidence>
<keyword evidence="6" id="KW-0520">NAD</keyword>
<keyword evidence="4" id="KW-0862">Zinc</keyword>
<evidence type="ECO:0000256" key="2">
    <source>
        <dbReference type="ARBA" id="ARBA00008072"/>
    </source>
</evidence>
<feature type="domain" description="Enoyl reductase (ER)" evidence="7">
    <location>
        <begin position="2"/>
        <end position="292"/>
    </location>
</feature>
<dbReference type="SUPFAM" id="SSF50129">
    <property type="entry name" value="GroES-like"/>
    <property type="match status" value="1"/>
</dbReference>
<accession>A0A9P4HIG0</accession>
<comment type="similarity">
    <text evidence="2">Belongs to the zinc-containing alcohol dehydrogenase family.</text>
</comment>
<evidence type="ECO:0000259" key="7">
    <source>
        <dbReference type="SMART" id="SM00829"/>
    </source>
</evidence>
<protein>
    <submittedName>
        <fullName evidence="8">NAD(P)-binding protein</fullName>
    </submittedName>
</protein>
<reference evidence="8" key="1">
    <citation type="journal article" date="2020" name="Stud. Mycol.">
        <title>101 Dothideomycetes genomes: a test case for predicting lifestyles and emergence of pathogens.</title>
        <authorList>
            <person name="Haridas S."/>
            <person name="Albert R."/>
            <person name="Binder M."/>
            <person name="Bloem J."/>
            <person name="Labutti K."/>
            <person name="Salamov A."/>
            <person name="Andreopoulos B."/>
            <person name="Baker S."/>
            <person name="Barry K."/>
            <person name="Bills G."/>
            <person name="Bluhm B."/>
            <person name="Cannon C."/>
            <person name="Castanera R."/>
            <person name="Culley D."/>
            <person name="Daum C."/>
            <person name="Ezra D."/>
            <person name="Gonzalez J."/>
            <person name="Henrissat B."/>
            <person name="Kuo A."/>
            <person name="Liang C."/>
            <person name="Lipzen A."/>
            <person name="Lutzoni F."/>
            <person name="Magnuson J."/>
            <person name="Mondo S."/>
            <person name="Nolan M."/>
            <person name="Ohm R."/>
            <person name="Pangilinan J."/>
            <person name="Park H.-J."/>
            <person name="Ramirez L."/>
            <person name="Alfaro M."/>
            <person name="Sun H."/>
            <person name="Tritt A."/>
            <person name="Yoshinaga Y."/>
            <person name="Zwiers L.-H."/>
            <person name="Turgeon B."/>
            <person name="Goodwin S."/>
            <person name="Spatafora J."/>
            <person name="Crous P."/>
            <person name="Grigoriev I."/>
        </authorList>
    </citation>
    <scope>NUCLEOTIDE SEQUENCE</scope>
    <source>
        <strain evidence="8">CBS 110217</strain>
    </source>
</reference>
<dbReference type="GO" id="GO:0004022">
    <property type="term" value="F:alcohol dehydrogenase (NAD+) activity"/>
    <property type="evidence" value="ECO:0007669"/>
    <property type="project" value="TreeGrafter"/>
</dbReference>
<dbReference type="InterPro" id="IPR020843">
    <property type="entry name" value="ER"/>
</dbReference>
<name>A0A9P4HIG0_9PLEO</name>
<keyword evidence="5" id="KW-0560">Oxidoreductase</keyword>
<evidence type="ECO:0000256" key="1">
    <source>
        <dbReference type="ARBA" id="ARBA00001947"/>
    </source>
</evidence>
<evidence type="ECO:0000256" key="3">
    <source>
        <dbReference type="ARBA" id="ARBA00022723"/>
    </source>
</evidence>
<dbReference type="InterPro" id="IPR036291">
    <property type="entry name" value="NAD(P)-bd_dom_sf"/>
</dbReference>
<dbReference type="Gene3D" id="3.90.180.10">
    <property type="entry name" value="Medium-chain alcohol dehydrogenases, catalytic domain"/>
    <property type="match status" value="1"/>
</dbReference>
<gene>
    <name evidence="8" type="ORF">EK21DRAFT_55857</name>
</gene>
<comment type="cofactor">
    <cofactor evidence="1">
        <name>Zn(2+)</name>
        <dbReference type="ChEBI" id="CHEBI:29105"/>
    </cofactor>
</comment>
<dbReference type="FunFam" id="3.40.50.720:FF:000039">
    <property type="entry name" value="Alcohol dehydrogenase AdhP"/>
    <property type="match status" value="1"/>
</dbReference>
<dbReference type="InterPro" id="IPR013149">
    <property type="entry name" value="ADH-like_C"/>
</dbReference>
<dbReference type="PANTHER" id="PTHR42940">
    <property type="entry name" value="ALCOHOL DEHYDROGENASE 1-RELATED"/>
    <property type="match status" value="1"/>
</dbReference>
<dbReference type="EMBL" id="ML978160">
    <property type="protein sequence ID" value="KAF2034617.1"/>
    <property type="molecule type" value="Genomic_DNA"/>
</dbReference>
<dbReference type="SUPFAM" id="SSF51735">
    <property type="entry name" value="NAD(P)-binding Rossmann-fold domains"/>
    <property type="match status" value="1"/>
</dbReference>
<dbReference type="Pfam" id="PF00107">
    <property type="entry name" value="ADH_zinc_N"/>
    <property type="match status" value="1"/>
</dbReference>
<comment type="caution">
    <text evidence="8">The sequence shown here is derived from an EMBL/GenBank/DDBJ whole genome shotgun (WGS) entry which is preliminary data.</text>
</comment>
<dbReference type="GO" id="GO:0046872">
    <property type="term" value="F:metal ion binding"/>
    <property type="evidence" value="ECO:0007669"/>
    <property type="project" value="UniProtKB-KW"/>
</dbReference>
<organism evidence="8 9">
    <name type="scientific">Setomelanomma holmii</name>
    <dbReference type="NCBI Taxonomy" id="210430"/>
    <lineage>
        <taxon>Eukaryota</taxon>
        <taxon>Fungi</taxon>
        <taxon>Dikarya</taxon>
        <taxon>Ascomycota</taxon>
        <taxon>Pezizomycotina</taxon>
        <taxon>Dothideomycetes</taxon>
        <taxon>Pleosporomycetidae</taxon>
        <taxon>Pleosporales</taxon>
        <taxon>Pleosporineae</taxon>
        <taxon>Phaeosphaeriaceae</taxon>
        <taxon>Setomelanomma</taxon>
    </lineage>
</organism>
<evidence type="ECO:0000256" key="4">
    <source>
        <dbReference type="ARBA" id="ARBA00022833"/>
    </source>
</evidence>
<evidence type="ECO:0000313" key="9">
    <source>
        <dbReference type="Proteomes" id="UP000799777"/>
    </source>
</evidence>
<keyword evidence="9" id="KW-1185">Reference proteome</keyword>
<dbReference type="InterPro" id="IPR011032">
    <property type="entry name" value="GroES-like_sf"/>
</dbReference>
<keyword evidence="3" id="KW-0479">Metal-binding</keyword>
<dbReference type="GO" id="GO:0005737">
    <property type="term" value="C:cytoplasm"/>
    <property type="evidence" value="ECO:0007669"/>
    <property type="project" value="TreeGrafter"/>
</dbReference>
<dbReference type="OrthoDB" id="256333at2759"/>
<sequence>MGTPLPCTGSHEGAGTVVSVGPDVKDFKPGDRVMAGIIYHPCGTCSDCQGPENYRQYCQFSGGYCGVTTHGFFADYARIDASQAAKLPDAVTFGTAAPLACAGCTIYRGVILSGLKKGEWLAIVGSGGGLGHLGVQFAKALGLNVVGVDARDEGLELTRNGGADVVIDARKGDEEVVKAVHAVTNGEGVACTLNVSDASSAMATCCAITRMHGTVIQIAQPDNVVIPFRELIFRDIRVKGSLIASPNEARDMLKLVAEHGISVHTNAFNGLKEIEKVVELAHSGKMKGKGIVVVDKEQVDKERKIGATV</sequence>
<dbReference type="AlphaFoldDB" id="A0A9P4HIG0"/>
<dbReference type="SMART" id="SM00829">
    <property type="entry name" value="PKS_ER"/>
    <property type="match status" value="1"/>
</dbReference>
<dbReference type="InterPro" id="IPR013154">
    <property type="entry name" value="ADH-like_N"/>
</dbReference>
<evidence type="ECO:0000313" key="8">
    <source>
        <dbReference type="EMBL" id="KAF2034617.1"/>
    </source>
</evidence>